<keyword evidence="4" id="KW-1185">Reference proteome</keyword>
<evidence type="ECO:0000313" key="4">
    <source>
        <dbReference type="Proteomes" id="UP000781932"/>
    </source>
</evidence>
<dbReference type="EMBL" id="JAATWM020000037">
    <property type="protein sequence ID" value="KAF9872499.1"/>
    <property type="molecule type" value="Genomic_DNA"/>
</dbReference>
<organism evidence="3 4">
    <name type="scientific">Colletotrichum karsti</name>
    <dbReference type="NCBI Taxonomy" id="1095194"/>
    <lineage>
        <taxon>Eukaryota</taxon>
        <taxon>Fungi</taxon>
        <taxon>Dikarya</taxon>
        <taxon>Ascomycota</taxon>
        <taxon>Pezizomycotina</taxon>
        <taxon>Sordariomycetes</taxon>
        <taxon>Hypocreomycetidae</taxon>
        <taxon>Glomerellales</taxon>
        <taxon>Glomerellaceae</taxon>
        <taxon>Colletotrichum</taxon>
        <taxon>Colletotrichum boninense species complex</taxon>
    </lineage>
</organism>
<reference evidence="3" key="1">
    <citation type="submission" date="2020-03" db="EMBL/GenBank/DDBJ databases">
        <authorList>
            <person name="He L."/>
        </authorList>
    </citation>
    <scope>NUCLEOTIDE SEQUENCE</scope>
    <source>
        <strain evidence="3">CkLH20</strain>
    </source>
</reference>
<gene>
    <name evidence="3" type="ORF">CkaCkLH20_09996</name>
</gene>
<accession>A0A9P6HY07</accession>
<dbReference type="RefSeq" id="XP_038741960.1">
    <property type="nucleotide sequence ID" value="XM_038892711.1"/>
</dbReference>
<evidence type="ECO:0000313" key="3">
    <source>
        <dbReference type="EMBL" id="KAF9872499.1"/>
    </source>
</evidence>
<dbReference type="GeneID" id="62165785"/>
<comment type="caution">
    <text evidence="3">The sequence shown here is derived from an EMBL/GenBank/DDBJ whole genome shotgun (WGS) entry which is preliminary data.</text>
</comment>
<dbReference type="OrthoDB" id="406464at2759"/>
<feature type="domain" description="Solute-binding protein family 3/N-terminal" evidence="2">
    <location>
        <begin position="227"/>
        <end position="464"/>
    </location>
</feature>
<protein>
    <submittedName>
        <fullName evidence="3">Bacterial extracellular solute-binding protein, family 3</fullName>
    </submittedName>
</protein>
<reference evidence="3" key="2">
    <citation type="submission" date="2020-11" db="EMBL/GenBank/DDBJ databases">
        <title>Whole genome sequencing of Colletotrichum sp.</title>
        <authorList>
            <person name="Li H."/>
        </authorList>
    </citation>
    <scope>NUCLEOTIDE SEQUENCE</scope>
    <source>
        <strain evidence="3">CkLH20</strain>
    </source>
</reference>
<name>A0A9P6HY07_9PEZI</name>
<evidence type="ECO:0000256" key="1">
    <source>
        <dbReference type="ARBA" id="ARBA00022729"/>
    </source>
</evidence>
<dbReference type="Gene3D" id="3.40.190.10">
    <property type="entry name" value="Periplasmic binding protein-like II"/>
    <property type="match status" value="2"/>
</dbReference>
<sequence length="468" mass="51150">MSQAPSLDGKLILIANVNIVPDHYNDWQAAYDKLASHVFPNEPNTITYYFGLPLEYADNPCRTPYMFAFEIYSSRTDLYDVHLKSKIMIETFLPAALPVMTTGLDLRHFEVVGGFLDRSGQRKECGIMQETQIGCVDTTARAEVIGALKMLCRAAGEEEDVFTFLGLRGQDDEISLALSVKSKMVKVRNPVLLAAAFTACAAAQQLSEPLAYANITSVLDTILARGYINVGTTGDYKPFTYLVTNQTTLPNTTAINTTYIGADIDAAQSLSNALGLPNPPRLVKTIWANITSDLVAGKFDIAMGGVSLTLARARTVFFSTAIQRVGKTACIRCADASKYTDLASLDQPGVKVAVNPGGTNEAFDRANLKSAEIVLVEDNNAVYQAVLDGTADAMISDLIEVELQVKLHEGELCIANPDAPFNFEELGYAVSRDIVWKQFVDTWVHVQLGSGAWNTTLDKWLNYKWPSV</sequence>
<dbReference type="SUPFAM" id="SSF53850">
    <property type="entry name" value="Periplasmic binding protein-like II"/>
    <property type="match status" value="1"/>
</dbReference>
<evidence type="ECO:0000259" key="2">
    <source>
        <dbReference type="SMART" id="SM00062"/>
    </source>
</evidence>
<keyword evidence="1" id="KW-0732">Signal</keyword>
<dbReference type="Pfam" id="PF00497">
    <property type="entry name" value="SBP_bac_3"/>
    <property type="match status" value="1"/>
</dbReference>
<dbReference type="Proteomes" id="UP000781932">
    <property type="component" value="Unassembled WGS sequence"/>
</dbReference>
<dbReference type="AlphaFoldDB" id="A0A9P6HY07"/>
<dbReference type="SMART" id="SM00062">
    <property type="entry name" value="PBPb"/>
    <property type="match status" value="1"/>
</dbReference>
<dbReference type="InterPro" id="IPR001638">
    <property type="entry name" value="Solute-binding_3/MltF_N"/>
</dbReference>
<proteinExistence type="predicted"/>
<dbReference type="PANTHER" id="PTHR35936">
    <property type="entry name" value="MEMBRANE-BOUND LYTIC MUREIN TRANSGLYCOSYLASE F"/>
    <property type="match status" value="1"/>
</dbReference>
<dbReference type="PANTHER" id="PTHR35936:SF19">
    <property type="entry name" value="AMINO-ACID-BINDING PROTEIN YXEM-RELATED"/>
    <property type="match status" value="1"/>
</dbReference>